<proteinExistence type="inferred from homology"/>
<dbReference type="ExpressionAtlas" id="A0A1D6Q376">
    <property type="expression patterns" value="baseline and differential"/>
</dbReference>
<organism evidence="4">
    <name type="scientific">Zea mays</name>
    <name type="common">Maize</name>
    <dbReference type="NCBI Taxonomy" id="4577"/>
    <lineage>
        <taxon>Eukaryota</taxon>
        <taxon>Viridiplantae</taxon>
        <taxon>Streptophyta</taxon>
        <taxon>Embryophyta</taxon>
        <taxon>Tracheophyta</taxon>
        <taxon>Spermatophyta</taxon>
        <taxon>Magnoliopsida</taxon>
        <taxon>Liliopsida</taxon>
        <taxon>Poales</taxon>
        <taxon>Poaceae</taxon>
        <taxon>PACMAD clade</taxon>
        <taxon>Panicoideae</taxon>
        <taxon>Andropogonodae</taxon>
        <taxon>Andropogoneae</taxon>
        <taxon>Tripsacinae</taxon>
        <taxon>Zea</taxon>
    </lineage>
</organism>
<dbReference type="Pfam" id="PF05794">
    <property type="entry name" value="Tcp11"/>
    <property type="match status" value="1"/>
</dbReference>
<comment type="similarity">
    <text evidence="1">Belongs to the TCP11 family.</text>
</comment>
<feature type="region of interest" description="Disordered" evidence="3">
    <location>
        <begin position="66"/>
        <end position="88"/>
    </location>
</feature>
<reference evidence="4" key="1">
    <citation type="submission" date="2015-12" db="EMBL/GenBank/DDBJ databases">
        <title>Update maize B73 reference genome by single molecule sequencing technologies.</title>
        <authorList>
            <consortium name="Maize Genome Sequencing Project"/>
            <person name="Ware D."/>
        </authorList>
    </citation>
    <scope>NUCLEOTIDE SEQUENCE</scope>
    <source>
        <tissue evidence="4">Seedling</tissue>
    </source>
</reference>
<dbReference type="PANTHER" id="PTHR12832">
    <property type="entry name" value="TESTIS-SPECIFIC PROTEIN PBS13 T-COMPLEX 11"/>
    <property type="match status" value="1"/>
</dbReference>
<name>A0A1D6Q376_MAIZE</name>
<evidence type="ECO:0000256" key="2">
    <source>
        <dbReference type="SAM" id="Coils"/>
    </source>
</evidence>
<evidence type="ECO:0000256" key="1">
    <source>
        <dbReference type="ARBA" id="ARBA00010954"/>
    </source>
</evidence>
<keyword evidence="2" id="KW-0175">Coiled coil</keyword>
<dbReference type="InterPro" id="IPR008862">
    <property type="entry name" value="Tcp11"/>
</dbReference>
<accession>A0A1D6Q376</accession>
<dbReference type="IntAct" id="A0A1D6Q376">
    <property type="interactions" value="1"/>
</dbReference>
<dbReference type="InParanoid" id="A0A1D6Q376"/>
<protein>
    <submittedName>
        <fullName evidence="4">T-complex protein 11</fullName>
    </submittedName>
</protein>
<feature type="region of interest" description="Disordered" evidence="3">
    <location>
        <begin position="1"/>
        <end position="27"/>
    </location>
</feature>
<dbReference type="PANTHER" id="PTHR12832:SF31">
    <property type="entry name" value="OS02G0556700 PROTEIN"/>
    <property type="match status" value="1"/>
</dbReference>
<dbReference type="FunCoup" id="A0A1D6Q376">
    <property type="interactions" value="691"/>
</dbReference>
<dbReference type="SMR" id="A0A1D6Q376"/>
<gene>
    <name evidence="4" type="ORF">ZEAMMB73_Zm00001d050747</name>
</gene>
<sequence>MGVPEAVALEIPAVEEGSPTPLARVPPRIRRRLLQAGSGENGGKAPTAEEIETKLRQAHLRRQQFHEALSSKARRSIKSPSGSLQEEDRGQLLEAKLLAARQKRLTLLEKEQSRLAKLDKLRQAVKSDAEMRFEREREELGMKVESRVQKAENNRMQLMHDRLKRQAALEERTKRYFMQRLTWENKYRERVQSAIQKCNAAEKRRLGLLESEKRRAQSRLLQVQLAVKTASNQRETERSKLNEQLEEKLQKAEQQRADYLKQRGNPHSSMHSSSVKNGEFLSRKLARCWRRFRTSRKTTVVLARAFDALGINQRSVVSMPFEELALCIESPAVLQTTKALLDRLESRFVFSQSSTSSKPENIDHLLKHLGSPKRKIPLSNVGTSEATLKNAVGNYDSSTLSRYSQRIALCAYMILGHPKSVLSGQGEQEKFLMESATIFVKEFELLVKTVLDALDGACILSWSVIDDATPVRSSYEESSSIVADLKKFRTQLLAFDKAWCAYLYHFVAWKAKDAKSLEDELIRAACKLELSMIQTCKITEGESDNLGGDLKAIRKQVAEDQKLLRESIQHLGGEAGIGMMESALFETRSKFFQAKEKRSSIATTVANVASPSVTCSSGQSNDSETGIGMMESALFETRSKFFQAKEKRSSIATTVANVASPSVTCYSGQSNDSDTGENCNMDAEKASRVVQSLFGALSSRYENSKGGKLMSNAAPEKMPTENEQIVNEILHDIHGSFADISDGAGTVEGDFKVKVKETMEKAFWDVVADSMRGDMPDYCYLVSLVKEIREALEELSPTGWKEEISDNINLEILTQLLESGSQDRQYLGQILQYSLDKLRKLSSPVKEHEMKKSHDTLLGELVEDSKSNYKDPNSFVLCVIKGLRFTMEELQALKTEVTRARIQLLEPLIKGSGGVEYLQKSFAGRCGSPSDALASLPSTARWIFSLKDVVEEQWNEHVSSLSILPEADHEQVQTLVATLRTGHAVAGVQSVIPAADNTGLPECRGEILGKLIRIGLLQLISSMEGVERESVPETFMLNWLRLRSVQSKFQQVIVIATSMLVLHQVLASENPKITSSELENATSELFNVLTRLLDNFPDVGTEKIIEAMMYSSTSRSLSDHERMNARKEILTRVFLRSLQTDDTVFKKVSQSVYCAFRAVTLGGSGEKGRMLADASLRRVGATKLTARLVKAAEVLIKAAMVSEQVHGPWYTQLL</sequence>
<evidence type="ECO:0000313" key="4">
    <source>
        <dbReference type="EMBL" id="AQK53023.1"/>
    </source>
</evidence>
<evidence type="ECO:0000256" key="3">
    <source>
        <dbReference type="SAM" id="MobiDB-lite"/>
    </source>
</evidence>
<feature type="coiled-coil region" evidence="2">
    <location>
        <begin position="184"/>
        <end position="262"/>
    </location>
</feature>
<dbReference type="AlphaFoldDB" id="A0A1D6Q376"/>
<dbReference type="EMBL" id="CM000780">
    <property type="protein sequence ID" value="AQK53023.1"/>
    <property type="molecule type" value="Genomic_DNA"/>
</dbReference>